<keyword evidence="8" id="KW-1185">Reference proteome</keyword>
<dbReference type="OrthoDB" id="6270329at2759"/>
<dbReference type="GO" id="GO:0003700">
    <property type="term" value="F:DNA-binding transcription factor activity"/>
    <property type="evidence" value="ECO:0007669"/>
    <property type="project" value="InterPro"/>
</dbReference>
<gene>
    <name evidence="7" type="ORF">FNV43_RR21950</name>
</gene>
<evidence type="ECO:0000256" key="3">
    <source>
        <dbReference type="ARBA" id="ARBA00023163"/>
    </source>
</evidence>
<dbReference type="PANTHER" id="PTHR32002">
    <property type="entry name" value="PROTEIN NLP8"/>
    <property type="match status" value="1"/>
</dbReference>
<evidence type="ECO:0000256" key="4">
    <source>
        <dbReference type="ARBA" id="ARBA00023242"/>
    </source>
</evidence>
<evidence type="ECO:0000313" key="7">
    <source>
        <dbReference type="EMBL" id="KAF3434863.1"/>
    </source>
</evidence>
<evidence type="ECO:0000259" key="6">
    <source>
        <dbReference type="PROSITE" id="PS51519"/>
    </source>
</evidence>
<evidence type="ECO:0000256" key="5">
    <source>
        <dbReference type="SAM" id="MobiDB-lite"/>
    </source>
</evidence>
<reference evidence="7" key="1">
    <citation type="submission" date="2020-03" db="EMBL/GenBank/DDBJ databases">
        <title>A high-quality chromosome-level genome assembly of a woody plant with both climbing and erect habits, Rhamnella rubrinervis.</title>
        <authorList>
            <person name="Lu Z."/>
            <person name="Yang Y."/>
            <person name="Zhu X."/>
            <person name="Sun Y."/>
        </authorList>
    </citation>
    <scope>NUCLEOTIDE SEQUENCE</scope>
    <source>
        <strain evidence="7">BYM</strain>
        <tissue evidence="7">Leaf</tissue>
    </source>
</reference>
<proteinExistence type="predicted"/>
<protein>
    <recommendedName>
        <fullName evidence="6">RWP-RK domain-containing protein</fullName>
    </recommendedName>
</protein>
<sequence length="368" mass="41022">MDFFVNANLHRERSFLTVPPLSYLIRHSIKLSRVEYYKNMIVSNNLKLPKAIGYLKECTEDKDVLVQIWVPIRSGIRPEVAGVDAGRPVLSELRVSTCELCTTAFDLRSSHNFIPPNIKISLYLSRSRRQFNFFNFSFSTQIVFTAVRPATLKRICRQHGITRWPSRKTKKVGHSLRKLQLVIDSVQGAEGTIQIGSFYSSFPELSSPKFPGAGPFSLTKLSDHYKQLNSQSESGLFSEEGTMNSPSSSCSQTSGPSVCAVGAQQHTTNLNAMSSAEALKAEDHVGMLKRACSDAEVLACNLEEVKIMPRSQSYESLSENRILETLPPLPGNCERSFQDGGAFRVQANFGDEKIRFSLQPIVLSEICN</sequence>
<keyword evidence="2" id="KW-0238">DNA-binding</keyword>
<dbReference type="PANTHER" id="PTHR32002:SF46">
    <property type="entry name" value="PROTEIN NLP2"/>
    <property type="match status" value="1"/>
</dbReference>
<evidence type="ECO:0000256" key="2">
    <source>
        <dbReference type="ARBA" id="ARBA00023125"/>
    </source>
</evidence>
<keyword evidence="4" id="KW-0539">Nucleus</keyword>
<accession>A0A8K0GS26</accession>
<dbReference type="EMBL" id="VOIH02000010">
    <property type="protein sequence ID" value="KAF3434863.1"/>
    <property type="molecule type" value="Genomic_DNA"/>
</dbReference>
<organism evidence="7 8">
    <name type="scientific">Rhamnella rubrinervis</name>
    <dbReference type="NCBI Taxonomy" id="2594499"/>
    <lineage>
        <taxon>Eukaryota</taxon>
        <taxon>Viridiplantae</taxon>
        <taxon>Streptophyta</taxon>
        <taxon>Embryophyta</taxon>
        <taxon>Tracheophyta</taxon>
        <taxon>Spermatophyta</taxon>
        <taxon>Magnoliopsida</taxon>
        <taxon>eudicotyledons</taxon>
        <taxon>Gunneridae</taxon>
        <taxon>Pentapetalae</taxon>
        <taxon>rosids</taxon>
        <taxon>fabids</taxon>
        <taxon>Rosales</taxon>
        <taxon>Rhamnaceae</taxon>
        <taxon>rhamnoid group</taxon>
        <taxon>Rhamneae</taxon>
        <taxon>Rhamnella</taxon>
    </lineage>
</organism>
<dbReference type="Pfam" id="PF02042">
    <property type="entry name" value="RWP-RK"/>
    <property type="match status" value="1"/>
</dbReference>
<dbReference type="InterPro" id="IPR003035">
    <property type="entry name" value="RWP-RK_dom"/>
</dbReference>
<dbReference type="PROSITE" id="PS51519">
    <property type="entry name" value="RWP_RK"/>
    <property type="match status" value="1"/>
</dbReference>
<keyword evidence="1" id="KW-0805">Transcription regulation</keyword>
<name>A0A8K0GS26_9ROSA</name>
<comment type="caution">
    <text evidence="7">The sequence shown here is derived from an EMBL/GenBank/DDBJ whole genome shotgun (WGS) entry which is preliminary data.</text>
</comment>
<dbReference type="AlphaFoldDB" id="A0A8K0GS26"/>
<evidence type="ECO:0000256" key="1">
    <source>
        <dbReference type="ARBA" id="ARBA00023015"/>
    </source>
</evidence>
<keyword evidence="3" id="KW-0804">Transcription</keyword>
<feature type="domain" description="RWP-RK" evidence="6">
    <location>
        <begin position="104"/>
        <end position="192"/>
    </location>
</feature>
<dbReference type="GO" id="GO:0003677">
    <property type="term" value="F:DNA binding"/>
    <property type="evidence" value="ECO:0007669"/>
    <property type="project" value="UniProtKB-KW"/>
</dbReference>
<dbReference type="Proteomes" id="UP000796880">
    <property type="component" value="Unassembled WGS sequence"/>
</dbReference>
<dbReference type="InterPro" id="IPR045012">
    <property type="entry name" value="NLP"/>
</dbReference>
<feature type="region of interest" description="Disordered" evidence="5">
    <location>
        <begin position="232"/>
        <end position="251"/>
    </location>
</feature>
<evidence type="ECO:0000313" key="8">
    <source>
        <dbReference type="Proteomes" id="UP000796880"/>
    </source>
</evidence>